<evidence type="ECO:0000313" key="3">
    <source>
        <dbReference type="Proteomes" id="UP000523161"/>
    </source>
</evidence>
<protein>
    <recommendedName>
        <fullName evidence="4">Tetratricopeptide repeat protein</fullName>
    </recommendedName>
</protein>
<feature type="chain" id="PRO_5031391943" description="Tetratricopeptide repeat protein" evidence="1">
    <location>
        <begin position="27"/>
        <end position="175"/>
    </location>
</feature>
<organism evidence="2 3">
    <name type="scientific">Rheinheimera lutimaris</name>
    <dbReference type="NCBI Taxonomy" id="2740584"/>
    <lineage>
        <taxon>Bacteria</taxon>
        <taxon>Pseudomonadati</taxon>
        <taxon>Pseudomonadota</taxon>
        <taxon>Gammaproteobacteria</taxon>
        <taxon>Chromatiales</taxon>
        <taxon>Chromatiaceae</taxon>
        <taxon>Rheinheimera</taxon>
    </lineage>
</organism>
<feature type="signal peptide" evidence="1">
    <location>
        <begin position="1"/>
        <end position="26"/>
    </location>
</feature>
<dbReference type="AlphaFoldDB" id="A0A7Y5EJF5"/>
<name>A0A7Y5EJF5_9GAMM</name>
<dbReference type="InterPro" id="IPR011990">
    <property type="entry name" value="TPR-like_helical_dom_sf"/>
</dbReference>
<gene>
    <name evidence="2" type="ORF">HRH59_14255</name>
</gene>
<evidence type="ECO:0000313" key="2">
    <source>
        <dbReference type="EMBL" id="NRQ43712.1"/>
    </source>
</evidence>
<proteinExistence type="predicted"/>
<dbReference type="EMBL" id="JABSOD010000016">
    <property type="protein sequence ID" value="NRQ43712.1"/>
    <property type="molecule type" value="Genomic_DNA"/>
</dbReference>
<keyword evidence="3" id="KW-1185">Reference proteome</keyword>
<reference evidence="2 3" key="1">
    <citation type="submission" date="2020-06" db="EMBL/GenBank/DDBJ databases">
        <title>Rheinheimera sp. nov., a marine bacterium isolated from coastal.</title>
        <authorList>
            <person name="Yu Q."/>
            <person name="Qi Y."/>
            <person name="Pu J."/>
        </authorList>
    </citation>
    <scope>NUCLEOTIDE SEQUENCE [LARGE SCALE GENOMIC DNA]</scope>
    <source>
        <strain evidence="2 3">YQF-2</strain>
    </source>
</reference>
<dbReference type="RefSeq" id="WP_173501949.1">
    <property type="nucleotide sequence ID" value="NZ_JABSOD010000016.1"/>
</dbReference>
<dbReference type="Gene3D" id="1.25.40.10">
    <property type="entry name" value="Tetratricopeptide repeat domain"/>
    <property type="match status" value="1"/>
</dbReference>
<comment type="caution">
    <text evidence="2">The sequence shown here is derived from an EMBL/GenBank/DDBJ whole genome shotgun (WGS) entry which is preliminary data.</text>
</comment>
<keyword evidence="1" id="KW-0732">Signal</keyword>
<evidence type="ECO:0008006" key="4">
    <source>
        <dbReference type="Google" id="ProtNLM"/>
    </source>
</evidence>
<accession>A0A7Y5EJF5</accession>
<sequence>MKARAIKLGSSLALMLMASGSFLASATTNGYKMVLIEDTPGVAALQAGQFDQGISETLASNSAEVDNFSRQMSLCVGFTKSGKLDQATTACDSAVSAAQQFSHVSNSDKREMRAYALTNRGVLRLLQNNNLAALADFKRAAELNRSDVSQHNLQRLELALNNANSGLDVAMVSAE</sequence>
<dbReference type="SUPFAM" id="SSF48452">
    <property type="entry name" value="TPR-like"/>
    <property type="match status" value="1"/>
</dbReference>
<dbReference type="Proteomes" id="UP000523161">
    <property type="component" value="Unassembled WGS sequence"/>
</dbReference>
<evidence type="ECO:0000256" key="1">
    <source>
        <dbReference type="SAM" id="SignalP"/>
    </source>
</evidence>